<dbReference type="EMBL" id="LCED01000041">
    <property type="protein sequence ID" value="KKS65449.1"/>
    <property type="molecule type" value="Genomic_DNA"/>
</dbReference>
<protein>
    <submittedName>
        <fullName evidence="2">Uncharacterized protein</fullName>
    </submittedName>
</protein>
<feature type="compositionally biased region" description="Polar residues" evidence="1">
    <location>
        <begin position="39"/>
        <end position="58"/>
    </location>
</feature>
<dbReference type="Proteomes" id="UP000033848">
    <property type="component" value="Unassembled WGS sequence"/>
</dbReference>
<evidence type="ECO:0000313" key="2">
    <source>
        <dbReference type="EMBL" id="KKS65449.1"/>
    </source>
</evidence>
<organism evidence="2 3">
    <name type="scientific">candidate division WWE3 bacterium GW2011_GWB1_42_6</name>
    <dbReference type="NCBI Taxonomy" id="1619115"/>
    <lineage>
        <taxon>Bacteria</taxon>
        <taxon>Katanobacteria</taxon>
    </lineage>
</organism>
<evidence type="ECO:0000256" key="1">
    <source>
        <dbReference type="SAM" id="MobiDB-lite"/>
    </source>
</evidence>
<accession>A0A0G1AWW1</accession>
<comment type="caution">
    <text evidence="2">The sequence shown here is derived from an EMBL/GenBank/DDBJ whole genome shotgun (WGS) entry which is preliminary data.</text>
</comment>
<name>A0A0G1AWW1_UNCKA</name>
<reference evidence="2 3" key="1">
    <citation type="journal article" date="2015" name="Nature">
        <title>rRNA introns, odd ribosomes, and small enigmatic genomes across a large radiation of phyla.</title>
        <authorList>
            <person name="Brown C.T."/>
            <person name="Hug L.A."/>
            <person name="Thomas B.C."/>
            <person name="Sharon I."/>
            <person name="Castelle C.J."/>
            <person name="Singh A."/>
            <person name="Wilkins M.J."/>
            <person name="Williams K.H."/>
            <person name="Banfield J.F."/>
        </authorList>
    </citation>
    <scope>NUCLEOTIDE SEQUENCE [LARGE SCALE GENOMIC DNA]</scope>
</reference>
<feature type="region of interest" description="Disordered" evidence="1">
    <location>
        <begin position="165"/>
        <end position="191"/>
    </location>
</feature>
<dbReference type="AlphaFoldDB" id="A0A0G1AWW1"/>
<sequence>MKPFFQKGITLPLILLITFLFLSAGTLIAVKLKKPPSDNPGSTSVTPTPSDISPTSASDQGTISGYLIYPSSFIPPELGVCAQKISDLQNVVCTPQIKDQKFKNGVGYQLELDPGEYYVYSYLDDQKAYYTEFVTCGLQYSCPSHAKIPVLVTAGSVQDDILPHDWYDTASPTQNPTSSPPTPTPKPTSLVNPSVFQINPNLIIKMPTSTPTPTPTSIMFKIPTIKIEIPGF</sequence>
<feature type="region of interest" description="Disordered" evidence="1">
    <location>
        <begin position="35"/>
        <end position="58"/>
    </location>
</feature>
<gene>
    <name evidence="2" type="ORF">UV35_C0041G0003</name>
</gene>
<proteinExistence type="predicted"/>
<evidence type="ECO:0000313" key="3">
    <source>
        <dbReference type="Proteomes" id="UP000033848"/>
    </source>
</evidence>